<protein>
    <submittedName>
        <fullName evidence="10">Cytoskeleton-associated protein and related proteins</fullName>
    </submittedName>
</protein>
<keyword evidence="4" id="KW-0677">Repeat</keyword>
<evidence type="ECO:0000256" key="1">
    <source>
        <dbReference type="ARBA" id="ARBA00004245"/>
    </source>
</evidence>
<organism evidence="10">
    <name type="scientific">Phaffia rhodozyma</name>
    <name type="common">Yeast</name>
    <name type="synonym">Xanthophyllomyces dendrorhous</name>
    <dbReference type="NCBI Taxonomy" id="264483"/>
    <lineage>
        <taxon>Eukaryota</taxon>
        <taxon>Fungi</taxon>
        <taxon>Dikarya</taxon>
        <taxon>Basidiomycota</taxon>
        <taxon>Agaricomycotina</taxon>
        <taxon>Tremellomycetes</taxon>
        <taxon>Cystofilobasidiales</taxon>
        <taxon>Mrakiaceae</taxon>
        <taxon>Phaffia</taxon>
    </lineage>
</organism>
<dbReference type="PROSITE" id="PS50245">
    <property type="entry name" value="CAP_GLY_2"/>
    <property type="match status" value="1"/>
</dbReference>
<evidence type="ECO:0000256" key="4">
    <source>
        <dbReference type="ARBA" id="ARBA00022737"/>
    </source>
</evidence>
<feature type="compositionally biased region" description="Polar residues" evidence="8">
    <location>
        <begin position="71"/>
        <end position="85"/>
    </location>
</feature>
<evidence type="ECO:0000256" key="3">
    <source>
        <dbReference type="ARBA" id="ARBA00022701"/>
    </source>
</evidence>
<feature type="compositionally biased region" description="Low complexity" evidence="8">
    <location>
        <begin position="142"/>
        <end position="155"/>
    </location>
</feature>
<feature type="compositionally biased region" description="Polar residues" evidence="8">
    <location>
        <begin position="1184"/>
        <end position="1200"/>
    </location>
</feature>
<dbReference type="Pfam" id="PF16641">
    <property type="entry name" value="CLIP1_ZNF"/>
    <property type="match status" value="1"/>
</dbReference>
<feature type="coiled-coil region" evidence="7">
    <location>
        <begin position="635"/>
        <end position="722"/>
    </location>
</feature>
<evidence type="ECO:0000256" key="2">
    <source>
        <dbReference type="ARBA" id="ARBA00022490"/>
    </source>
</evidence>
<feature type="compositionally biased region" description="Low complexity" evidence="8">
    <location>
        <begin position="112"/>
        <end position="126"/>
    </location>
</feature>
<dbReference type="InterPro" id="IPR036859">
    <property type="entry name" value="CAP-Gly_dom_sf"/>
</dbReference>
<evidence type="ECO:0000259" key="9">
    <source>
        <dbReference type="PROSITE" id="PS50245"/>
    </source>
</evidence>
<feature type="region of interest" description="Disordered" evidence="8">
    <location>
        <begin position="270"/>
        <end position="497"/>
    </location>
</feature>
<feature type="compositionally biased region" description="Polar residues" evidence="8">
    <location>
        <begin position="609"/>
        <end position="622"/>
    </location>
</feature>
<keyword evidence="6" id="KW-0206">Cytoskeleton</keyword>
<dbReference type="AlphaFoldDB" id="A0A0F7SIV1"/>
<feature type="compositionally biased region" description="Basic and acidic residues" evidence="8">
    <location>
        <begin position="365"/>
        <end position="380"/>
    </location>
</feature>
<feature type="compositionally biased region" description="Low complexity" evidence="8">
    <location>
        <begin position="810"/>
        <end position="828"/>
    </location>
</feature>
<feature type="compositionally biased region" description="Low complexity" evidence="8">
    <location>
        <begin position="404"/>
        <end position="417"/>
    </location>
</feature>
<reference evidence="10" key="1">
    <citation type="submission" date="2014-08" db="EMBL/GenBank/DDBJ databases">
        <authorList>
            <person name="Sharma Rahul"/>
            <person name="Thines Marco"/>
        </authorList>
    </citation>
    <scope>NUCLEOTIDE SEQUENCE</scope>
</reference>
<dbReference type="EMBL" id="LN483124">
    <property type="protein sequence ID" value="CED82007.1"/>
    <property type="molecule type" value="Genomic_DNA"/>
</dbReference>
<dbReference type="Gene3D" id="2.30.30.190">
    <property type="entry name" value="CAP Gly-rich-like domain"/>
    <property type="match status" value="1"/>
</dbReference>
<dbReference type="InterPro" id="IPR032108">
    <property type="entry name" value="CLIP1_ZNF"/>
</dbReference>
<proteinExistence type="predicted"/>
<dbReference type="InterPro" id="IPR000938">
    <property type="entry name" value="CAP-Gly_domain"/>
</dbReference>
<evidence type="ECO:0000256" key="8">
    <source>
        <dbReference type="SAM" id="MobiDB-lite"/>
    </source>
</evidence>
<feature type="region of interest" description="Disordered" evidence="8">
    <location>
        <begin position="520"/>
        <end position="567"/>
    </location>
</feature>
<feature type="region of interest" description="Disordered" evidence="8">
    <location>
        <begin position="599"/>
        <end position="628"/>
    </location>
</feature>
<dbReference type="Pfam" id="PF01302">
    <property type="entry name" value="CAP_GLY"/>
    <property type="match status" value="1"/>
</dbReference>
<feature type="compositionally biased region" description="Low complexity" evidence="8">
    <location>
        <begin position="448"/>
        <end position="487"/>
    </location>
</feature>
<keyword evidence="2" id="KW-0963">Cytoplasm</keyword>
<feature type="region of interest" description="Disordered" evidence="8">
    <location>
        <begin position="1"/>
        <end position="197"/>
    </location>
</feature>
<dbReference type="SUPFAM" id="SSF74924">
    <property type="entry name" value="Cap-Gly domain"/>
    <property type="match status" value="1"/>
</dbReference>
<dbReference type="SMART" id="SM01052">
    <property type="entry name" value="CAP_GLY"/>
    <property type="match status" value="1"/>
</dbReference>
<feature type="region of interest" description="Disordered" evidence="8">
    <location>
        <begin position="1123"/>
        <end position="1160"/>
    </location>
</feature>
<evidence type="ECO:0000313" key="10">
    <source>
        <dbReference type="EMBL" id="CED82007.1"/>
    </source>
</evidence>
<feature type="coiled-coil region" evidence="7">
    <location>
        <begin position="834"/>
        <end position="875"/>
    </location>
</feature>
<feature type="coiled-coil region" evidence="7">
    <location>
        <begin position="922"/>
        <end position="1120"/>
    </location>
</feature>
<feature type="domain" description="CAP-Gly" evidence="9">
    <location>
        <begin position="220"/>
        <end position="265"/>
    </location>
</feature>
<sequence length="1250" mass="135063">MSSHLTPRPSRLSGIPTPGRVSLGGSGLPTPSNRKVSLPPPLPNQSYQASEDKTLSRALSDAIRHNPPPGSSRNAPSEDTISSPGSQSFFNSNTNSSSISGASLTQTPRRPSSSASSNRSYMGSSSVALPLPRTPGPPALRSTGFPSTPTPGTSGMAARAGPRKSLLASSTPRMESRHEARPGSSLGTAVGGKGPAAGFNVGDRVRIDSMGMEGLLAYVGKIDGKPGIWAGVELSGGFAGKGKNNGTVGEKQYFTCPENCGVFLQHSKLSAPTTTGAHPPRPSSVASTRSSIRTGSESGRYTPSISGRSTPSVSGRATPSISGRATPSQSSRVLTAKRSEEEKELEGKVTAGSRASKYLGMTAKQLKDRSASDSDGKSDFLSRSTTTPRAVRTTGLGQPTPTRAASSRQSLGASSSSHITPGRLSRSITGGPSRSTPTSEMPPPPSPSKLKANLAASAATTSSVSHRPSSRQSDYPSGSSRSSSRMSDIGLRPMTPKSEAIVSLETTNTTLQDKIANLMRSSSRQSDHYPDSPGTGWGTQTTSPPTTRTTNSTVSMATPTGGKVEPRTEEAWIKQKTRIDQLLIRVDSLEKENLGLLLERQRSPEPSLHPSNNTSSQSTNKLASPGGGVDNAALMASLEARAINAERQVQAHTTRLTILESELSAAAQTARTSQTTIEQFEQTARQMEEDRAREQAEAKAGLKDLQSKLDDTEALVKGLKEAAEVKEEGQTQYGAEVQAKKKEIEILQSKVTRLGGELAQQKSELGAQIDALRRAGQETIMLYEERLNAAESMRLDMESFLRFKEEELARSNQRSASPTSSSQPSSRDPTQKVITAIEIDNENLIEQVTHLNRRIASFEEQIEEYQLQIESDEAAVRVKTDQALQVEKSLRKELAAARTQMEGLVKSERSARSGVTDIEEALRENHVALENARSEIEGLRAEIANLENSQGESPNLDRTDRVQEIEKKLATDRARFEEEIKQLKGMLEEIRASRGEALEAAASSRLELEQRTGEIEELKEAIDALEAMVEEKIMTEEDGLNREIASEKSTQDQSEQLIELRRALAESQAELEIQTQKHESEFNDLQSKVAEIDRRNQQEVQELENLIESKIYREDELEREIEDLKYKLSQPSKSSSSGTHSRNHTGEAQTKKLGSSASRNGDALETCELCDNPDHEIQDCPLFNGSSSATHYSPRSSNGEDTADSVGKSSLPSFKNSGLLAESTDNRPWCDDCETFGHPTEECEYAQEMF</sequence>
<feature type="compositionally biased region" description="Low complexity" evidence="8">
    <location>
        <begin position="1129"/>
        <end position="1140"/>
    </location>
</feature>
<feature type="compositionally biased region" description="Polar residues" evidence="8">
    <location>
        <begin position="284"/>
        <end position="333"/>
    </location>
</feature>
<name>A0A0F7SIV1_PHARH</name>
<accession>A0A0F7SIV1</accession>
<evidence type="ECO:0000256" key="5">
    <source>
        <dbReference type="ARBA" id="ARBA00023054"/>
    </source>
</evidence>
<comment type="subcellular location">
    <subcellularLocation>
        <location evidence="1">Cytoplasm</location>
        <location evidence="1">Cytoskeleton</location>
    </subcellularLocation>
</comment>
<feature type="compositionally biased region" description="Polar residues" evidence="8">
    <location>
        <begin position="1207"/>
        <end position="1216"/>
    </location>
</feature>
<feature type="region of interest" description="Disordered" evidence="8">
    <location>
        <begin position="1178"/>
        <end position="1228"/>
    </location>
</feature>
<dbReference type="PANTHER" id="PTHR18916">
    <property type="entry name" value="DYNACTIN 1-RELATED MICROTUBULE-BINDING"/>
    <property type="match status" value="1"/>
</dbReference>
<feature type="compositionally biased region" description="Polar residues" evidence="8">
    <location>
        <begin position="1146"/>
        <end position="1159"/>
    </location>
</feature>
<evidence type="ECO:0000256" key="6">
    <source>
        <dbReference type="ARBA" id="ARBA00023212"/>
    </source>
</evidence>
<evidence type="ECO:0000256" key="7">
    <source>
        <dbReference type="SAM" id="Coils"/>
    </source>
</evidence>
<feature type="region of interest" description="Disordered" evidence="8">
    <location>
        <begin position="808"/>
        <end position="830"/>
    </location>
</feature>
<keyword evidence="5 7" id="KW-0175">Coiled coil</keyword>
<feature type="compositionally biased region" description="Low complexity" evidence="8">
    <location>
        <begin position="86"/>
        <end position="103"/>
    </location>
</feature>
<feature type="compositionally biased region" description="Basic and acidic residues" evidence="8">
    <location>
        <begin position="337"/>
        <end position="347"/>
    </location>
</feature>
<feature type="compositionally biased region" description="Low complexity" evidence="8">
    <location>
        <begin position="532"/>
        <end position="553"/>
    </location>
</feature>
<dbReference type="GO" id="GO:0005874">
    <property type="term" value="C:microtubule"/>
    <property type="evidence" value="ECO:0007669"/>
    <property type="project" value="UniProtKB-KW"/>
</dbReference>
<keyword evidence="3" id="KW-0493">Microtubule</keyword>